<dbReference type="EMBL" id="JAAGTY010000015">
    <property type="protein sequence ID" value="NDW42154.1"/>
    <property type="molecule type" value="Genomic_DNA"/>
</dbReference>
<evidence type="ECO:0000313" key="5">
    <source>
        <dbReference type="EMBL" id="PHQ01225.1"/>
    </source>
</evidence>
<dbReference type="Proteomes" id="UP000664966">
    <property type="component" value="Plasmid p1KSK6"/>
</dbReference>
<protein>
    <recommendedName>
        <fullName evidence="2">DotM C-terminal cytoplasmic domain-containing protein</fullName>
    </recommendedName>
</protein>
<reference evidence="4 7" key="1">
    <citation type="submission" date="2017-05" db="EMBL/GenBank/DDBJ databases">
        <title>Draft genome sequence of MDR A. baumannii AB360.</title>
        <authorList>
            <person name="Wareham D.W."/>
            <person name="Bean D.C."/>
        </authorList>
    </citation>
    <scope>NUCLEOTIDE SEQUENCE [LARGE SCALE GENOMIC DNA]</scope>
    <source>
        <strain evidence="4 7">AB360</strain>
    </source>
</reference>
<evidence type="ECO:0000313" key="4">
    <source>
        <dbReference type="EMBL" id="OWK66055.1"/>
    </source>
</evidence>
<proteinExistence type="predicted"/>
<dbReference type="EMBL" id="NXDV01000022">
    <property type="protein sequence ID" value="PHQ01225.1"/>
    <property type="molecule type" value="Genomic_DNA"/>
</dbReference>
<evidence type="ECO:0000259" key="2">
    <source>
        <dbReference type="Pfam" id="PF23127"/>
    </source>
</evidence>
<organism evidence="4 7">
    <name type="scientific">Acinetobacter baumannii</name>
    <dbReference type="NCBI Taxonomy" id="470"/>
    <lineage>
        <taxon>Bacteria</taxon>
        <taxon>Pseudomonadati</taxon>
        <taxon>Pseudomonadota</taxon>
        <taxon>Gammaproteobacteria</taxon>
        <taxon>Moraxellales</taxon>
        <taxon>Moraxellaceae</taxon>
        <taxon>Acinetobacter</taxon>
        <taxon>Acinetobacter calcoaceticus/baumannii complex</taxon>
    </lineage>
</organism>
<reference evidence="5 8" key="2">
    <citation type="submission" date="2017-09" db="EMBL/GenBank/DDBJ databases">
        <title>Draft genome of Acinetobacter baumannii strain I43, a mercury resistant bacteria.</title>
        <authorList>
            <person name="Siqueira K.A."/>
            <person name="Mello I.S."/>
            <person name="Mendes T.A."/>
            <person name="Soares M.A."/>
        </authorList>
    </citation>
    <scope>NUCLEOTIDE SEQUENCE [LARGE SCALE GENOMIC DNA]</scope>
    <source>
        <strain evidence="5 8">I43</strain>
    </source>
</reference>
<dbReference type="Proteomes" id="UP000223291">
    <property type="component" value="Unassembled WGS sequence"/>
</dbReference>
<feature type="transmembrane region" description="Helical" evidence="1">
    <location>
        <begin position="15"/>
        <end position="34"/>
    </location>
</feature>
<evidence type="ECO:0000313" key="9">
    <source>
        <dbReference type="Proteomes" id="UP000470018"/>
    </source>
</evidence>
<dbReference type="AlphaFoldDB" id="A0A090C2M0"/>
<reference evidence="6" key="4">
    <citation type="submission" date="2021-03" db="EMBL/GenBank/DDBJ databases">
        <title>Complete genome sequencing of Acinetobacter baumannii.</title>
        <authorList>
            <person name="Yadav B."/>
            <person name="Makwana N."/>
            <person name="Kharat A.S."/>
            <person name="Veeraraghavan B."/>
            <person name="Vijayakumar S."/>
            <person name="Priya M."/>
        </authorList>
    </citation>
    <scope>NUCLEOTIDE SEQUENCE</scope>
    <source>
        <strain evidence="6">KSK6</strain>
        <plasmid evidence="6">p1KSK6</plasmid>
    </source>
</reference>
<evidence type="ECO:0000313" key="7">
    <source>
        <dbReference type="Proteomes" id="UP000197394"/>
    </source>
</evidence>
<dbReference type="Pfam" id="PF23127">
    <property type="entry name" value="DotM_C"/>
    <property type="match status" value="1"/>
</dbReference>
<dbReference type="Proteomes" id="UP000197394">
    <property type="component" value="Unassembled WGS sequence"/>
</dbReference>
<keyword evidence="1" id="KW-0472">Membrane</keyword>
<sequence>MSNNHNTSHGSTDDTLILIGVLCVGIPLLVFGGWKIGKVAIITITRNVYGLIELPFYYLQLFIQKITGSNAGYLDFTTNAITKLCYPDPNHAMNPLMHCTANLKVVPFSFYSENCIFPTILIGALLVGWIWYKHAINLKYLPDTRYVQEHDLESLIGELGSYQPHLRYIQRFIQSNYATDKGFYRLLLSPREFIKIHNLVYGFRKYEIENAEDFDDFKGSNSPKDDAYPLLDQSKFEKLMMHQLGQMLDKPSNLSDGEIILYALFLPMACATDERMSDKEFKKIKAQKDMLLHYFWDKAIEHLTSEKAFINPKNYEPREFKYFERKRLQKIVERYWNHPVAKEVFSKHAYVRTALIALIYKTRTLGVLAPCELRWLRNYDRTLWALVQNVGRPSVYVEQLAAFSHYTSEAYYHRRKISPDFSYGWNGLLESLKQYRYADPHVYLPAPPKANEITVN</sequence>
<keyword evidence="6" id="KW-0614">Plasmid</keyword>
<feature type="domain" description="DotM C-terminal cytoplasmic" evidence="2">
    <location>
        <begin position="237"/>
        <end position="421"/>
    </location>
</feature>
<dbReference type="InterPro" id="IPR056464">
    <property type="entry name" value="DotM_C"/>
</dbReference>
<dbReference type="RefSeq" id="WP_000069416.1">
    <property type="nucleotide sequence ID" value="NZ_AP014650.1"/>
</dbReference>
<geneLocation type="plasmid" evidence="6 10">
    <name>p1KSK6</name>
</geneLocation>
<dbReference type="Proteomes" id="UP000470018">
    <property type="component" value="Unassembled WGS sequence"/>
</dbReference>
<keyword evidence="1" id="KW-1133">Transmembrane helix</keyword>
<evidence type="ECO:0000313" key="10">
    <source>
        <dbReference type="Proteomes" id="UP000664966"/>
    </source>
</evidence>
<feature type="transmembrane region" description="Helical" evidence="1">
    <location>
        <begin position="114"/>
        <end position="132"/>
    </location>
</feature>
<evidence type="ECO:0000313" key="3">
    <source>
        <dbReference type="EMBL" id="NDW42154.1"/>
    </source>
</evidence>
<reference evidence="3 9" key="3">
    <citation type="submission" date="2020-02" db="EMBL/GenBank/DDBJ databases">
        <title>Whole genome shot-gun sequencing of clinical Carbapenem resistant A. baumannii.</title>
        <authorList>
            <person name="Veeraraghavan B."/>
            <person name="Mathur P."/>
            <person name="Vijayakumar S."/>
            <person name="Vasudevan K."/>
            <person name="Lincy M."/>
            <person name="Kirubananthan A."/>
        </authorList>
    </citation>
    <scope>NUCLEOTIDE SEQUENCE [LARGE SCALE GENOMIC DNA]</scope>
    <source>
        <strain evidence="3 9">SP816</strain>
    </source>
</reference>
<dbReference type="EMBL" id="NGKM01000014">
    <property type="protein sequence ID" value="OWK66055.1"/>
    <property type="molecule type" value="Genomic_DNA"/>
</dbReference>
<evidence type="ECO:0000256" key="1">
    <source>
        <dbReference type="SAM" id="Phobius"/>
    </source>
</evidence>
<dbReference type="EMBL" id="CP072271">
    <property type="protein sequence ID" value="QTK45519.1"/>
    <property type="molecule type" value="Genomic_DNA"/>
</dbReference>
<name>A0A090C2M0_ACIBA</name>
<gene>
    <name evidence="4" type="ORF">CBE85_13720</name>
    <name evidence="5" type="ORF">CPI82_18470</name>
    <name evidence="3" type="ORF">G3N53_13840</name>
    <name evidence="6" type="ORF">J6E47_20280</name>
</gene>
<keyword evidence="1" id="KW-0812">Transmembrane</keyword>
<evidence type="ECO:0000313" key="6">
    <source>
        <dbReference type="EMBL" id="QTK45519.1"/>
    </source>
</evidence>
<accession>A0A090C2M0</accession>
<evidence type="ECO:0000313" key="8">
    <source>
        <dbReference type="Proteomes" id="UP000223291"/>
    </source>
</evidence>